<dbReference type="PROSITE" id="PS50006">
    <property type="entry name" value="FHA_DOMAIN"/>
    <property type="match status" value="1"/>
</dbReference>
<evidence type="ECO:0000256" key="1">
    <source>
        <dbReference type="ARBA" id="ARBA00022553"/>
    </source>
</evidence>
<keyword evidence="5" id="KW-1185">Reference proteome</keyword>
<dbReference type="Pfam" id="PF00498">
    <property type="entry name" value="FHA"/>
    <property type="match status" value="1"/>
</dbReference>
<evidence type="ECO:0000313" key="4">
    <source>
        <dbReference type="EMBL" id="SHL27771.1"/>
    </source>
</evidence>
<dbReference type="SMART" id="SM00240">
    <property type="entry name" value="FHA"/>
    <property type="match status" value="1"/>
</dbReference>
<feature type="domain" description="FHA" evidence="3">
    <location>
        <begin position="501"/>
        <end position="562"/>
    </location>
</feature>
<evidence type="ECO:0000259" key="3">
    <source>
        <dbReference type="PROSITE" id="PS50006"/>
    </source>
</evidence>
<dbReference type="OrthoDB" id="5240729at2"/>
<dbReference type="InterPro" id="IPR000253">
    <property type="entry name" value="FHA_dom"/>
</dbReference>
<accession>A0A1M6ZBA2</accession>
<dbReference type="Gene3D" id="2.60.200.20">
    <property type="match status" value="1"/>
</dbReference>
<keyword evidence="1" id="KW-0597">Phosphoprotein</keyword>
<feature type="region of interest" description="Disordered" evidence="2">
    <location>
        <begin position="153"/>
        <end position="444"/>
    </location>
</feature>
<dbReference type="RefSeq" id="WP_073459776.1">
    <property type="nucleotide sequence ID" value="NZ_FRAP01000023.1"/>
</dbReference>
<dbReference type="SUPFAM" id="SSF49879">
    <property type="entry name" value="SMAD/FHA domain"/>
    <property type="match status" value="1"/>
</dbReference>
<dbReference type="EMBL" id="FRAP01000023">
    <property type="protein sequence ID" value="SHL27771.1"/>
    <property type="molecule type" value="Genomic_DNA"/>
</dbReference>
<evidence type="ECO:0000256" key="2">
    <source>
        <dbReference type="SAM" id="MobiDB-lite"/>
    </source>
</evidence>
<evidence type="ECO:0000313" key="5">
    <source>
        <dbReference type="Proteomes" id="UP000184363"/>
    </source>
</evidence>
<sequence length="600" mass="60776">MEFDAARVAVLPGEPGDVVGRFPGVVVVARCAEPDLLRALLTRCADAAGPEPGRALARSLARWLASEDDLPDRIVFGTVSTVGEQLAVFLSGAAMVEIGDTVLSGTDAAAWTDRLLPVTGPVRLALHGAVGRIGSLPDVLDLRGGVVPGSGAIIHGGGPSASRPAAASASRPVPAEPRRVQPLPERSPLAPDPGPHPRGNGVVPAVELRSPESGERAVARTGSVQAPPERPDERGAGEDFSGEWFAGPGPKETGGGDAQPAARSPRVAPQDPARAPARHAVYGRSDGEPAAADVGLADPPTPRSGTEQLTSEKVIPEKTADGEITEAAPLPAEPAEREPSGTVPAPRKAPTEAPTEAAPSSSAPSSSAPSSSAPSSSAPSSSAPSSSAPSSSAPSSSAPSSSAPSSSAPSSSVPSPAPPAAPARNGHPASQNGAAPPPADAEHQVPGLLCARGHLNDPRSQFCTQCGGRIDERGSVVVGPRPPLGVLVFDDGATYTVDADFLVGRMPESDQRVTSGELRPIVVEDRSGAVSRVHAEIHIDGWDVLLSDTGSRNGTFVAGPSQQGWSPLPPGRSRRLVPGTRVRMGGRTFVFEAPDGASSA</sequence>
<reference evidence="4 5" key="1">
    <citation type="submission" date="2016-11" db="EMBL/GenBank/DDBJ databases">
        <authorList>
            <person name="Jaros S."/>
            <person name="Januszkiewicz K."/>
            <person name="Wedrychowicz H."/>
        </authorList>
    </citation>
    <scope>NUCLEOTIDE SEQUENCE [LARGE SCALE GENOMIC DNA]</scope>
    <source>
        <strain evidence="4 5">DSM 43832</strain>
    </source>
</reference>
<dbReference type="AlphaFoldDB" id="A0A1M6ZBA2"/>
<protein>
    <submittedName>
        <fullName evidence="4">FHA domain-containing protein</fullName>
    </submittedName>
</protein>
<proteinExistence type="predicted"/>
<gene>
    <name evidence="4" type="ORF">SAMN05443637_12325</name>
</gene>
<dbReference type="Proteomes" id="UP000184363">
    <property type="component" value="Unassembled WGS sequence"/>
</dbReference>
<feature type="compositionally biased region" description="Basic and acidic residues" evidence="2">
    <location>
        <begin position="209"/>
        <end position="218"/>
    </location>
</feature>
<dbReference type="InterPro" id="IPR008984">
    <property type="entry name" value="SMAD_FHA_dom_sf"/>
</dbReference>
<organism evidence="4 5">
    <name type="scientific">Pseudonocardia thermophila</name>
    <dbReference type="NCBI Taxonomy" id="1848"/>
    <lineage>
        <taxon>Bacteria</taxon>
        <taxon>Bacillati</taxon>
        <taxon>Actinomycetota</taxon>
        <taxon>Actinomycetes</taxon>
        <taxon>Pseudonocardiales</taxon>
        <taxon>Pseudonocardiaceae</taxon>
        <taxon>Pseudonocardia</taxon>
    </lineage>
</organism>
<feature type="compositionally biased region" description="Low complexity" evidence="2">
    <location>
        <begin position="160"/>
        <end position="173"/>
    </location>
</feature>
<feature type="compositionally biased region" description="Low complexity" evidence="2">
    <location>
        <begin position="357"/>
        <end position="414"/>
    </location>
</feature>
<dbReference type="CDD" id="cd00060">
    <property type="entry name" value="FHA"/>
    <property type="match status" value="1"/>
</dbReference>
<dbReference type="STRING" id="1848.SAMN05443637_12325"/>
<name>A0A1M6ZBA2_PSETH</name>